<sequence>MASYRRLQFAALSEGADGESSGQIFFALRTLKVPGVGETRDASTPSSCGHYVQFCSAVAQGTKLIGLGALLNRQYEICKGRGIFIAHGPEDFQWRSPAGSQRDFGGRHSGFTIASVQQLFVHSEQDWFPY</sequence>
<proteinExistence type="predicted"/>
<keyword evidence="2" id="KW-1185">Reference proteome</keyword>
<dbReference type="Proteomes" id="UP001266305">
    <property type="component" value="Unassembled WGS sequence"/>
</dbReference>
<comment type="caution">
    <text evidence="1">The sequence shown here is derived from an EMBL/GenBank/DDBJ whole genome shotgun (WGS) entry which is preliminary data.</text>
</comment>
<accession>A0ABQ9UG76</accession>
<name>A0ABQ9UG76_SAGOE</name>
<evidence type="ECO:0000313" key="2">
    <source>
        <dbReference type="Proteomes" id="UP001266305"/>
    </source>
</evidence>
<organism evidence="1 2">
    <name type="scientific">Saguinus oedipus</name>
    <name type="common">Cotton-top tamarin</name>
    <name type="synonym">Oedipomidas oedipus</name>
    <dbReference type="NCBI Taxonomy" id="9490"/>
    <lineage>
        <taxon>Eukaryota</taxon>
        <taxon>Metazoa</taxon>
        <taxon>Chordata</taxon>
        <taxon>Craniata</taxon>
        <taxon>Vertebrata</taxon>
        <taxon>Euteleostomi</taxon>
        <taxon>Mammalia</taxon>
        <taxon>Eutheria</taxon>
        <taxon>Euarchontoglires</taxon>
        <taxon>Primates</taxon>
        <taxon>Haplorrhini</taxon>
        <taxon>Platyrrhini</taxon>
        <taxon>Cebidae</taxon>
        <taxon>Callitrichinae</taxon>
        <taxon>Saguinus</taxon>
    </lineage>
</organism>
<dbReference type="EMBL" id="JASSZA010000012">
    <property type="protein sequence ID" value="KAK2096094.1"/>
    <property type="molecule type" value="Genomic_DNA"/>
</dbReference>
<evidence type="ECO:0000313" key="1">
    <source>
        <dbReference type="EMBL" id="KAK2096094.1"/>
    </source>
</evidence>
<gene>
    <name evidence="1" type="ORF">P7K49_025128</name>
</gene>
<protein>
    <submittedName>
        <fullName evidence="1">Uncharacterized protein</fullName>
    </submittedName>
</protein>
<reference evidence="1 2" key="1">
    <citation type="submission" date="2023-05" db="EMBL/GenBank/DDBJ databases">
        <title>B98-5 Cell Line De Novo Hybrid Assembly: An Optical Mapping Approach.</title>
        <authorList>
            <person name="Kananen K."/>
            <person name="Auerbach J.A."/>
            <person name="Kautto E."/>
            <person name="Blachly J.S."/>
        </authorList>
    </citation>
    <scope>NUCLEOTIDE SEQUENCE [LARGE SCALE GENOMIC DNA]</scope>
    <source>
        <strain evidence="1">B95-8</strain>
        <tissue evidence="1">Cell line</tissue>
    </source>
</reference>